<dbReference type="Pfam" id="PF00636">
    <property type="entry name" value="Ribonuclease_3"/>
    <property type="match status" value="1"/>
</dbReference>
<dbReference type="InterPro" id="IPR000999">
    <property type="entry name" value="RNase_III_dom"/>
</dbReference>
<dbReference type="SMART" id="SM00535">
    <property type="entry name" value="RIBOc"/>
    <property type="match status" value="1"/>
</dbReference>
<protein>
    <submittedName>
        <fullName evidence="4">Ribonuclease III domain-containing protein</fullName>
    </submittedName>
</protein>
<dbReference type="GO" id="GO:0004525">
    <property type="term" value="F:ribonuclease III activity"/>
    <property type="evidence" value="ECO:0007669"/>
    <property type="project" value="InterPro"/>
</dbReference>
<evidence type="ECO:0000256" key="1">
    <source>
        <dbReference type="ARBA" id="ARBA00022801"/>
    </source>
</evidence>
<comment type="caution">
    <text evidence="4">The sequence shown here is derived from an EMBL/GenBank/DDBJ whole genome shotgun (WGS) entry which is preliminary data.</text>
</comment>
<dbReference type="Gene3D" id="3.30.160.20">
    <property type="match status" value="1"/>
</dbReference>
<reference evidence="4" key="1">
    <citation type="journal article" date="2022" name="G3 (Bethesda)">
        <title>High quality genome of the basidiomycete yeast Dioszegia hungarica PDD-24b-2 isolated from cloud water.</title>
        <authorList>
            <person name="Jarrige D."/>
            <person name="Haridas S."/>
            <person name="Bleykasten-Grosshans C."/>
            <person name="Joly M."/>
            <person name="Nadalig T."/>
            <person name="Sancelme M."/>
            <person name="Vuilleumier S."/>
            <person name="Grigoriev I.V."/>
            <person name="Amato P."/>
            <person name="Bringel F."/>
        </authorList>
    </citation>
    <scope>NUCLEOTIDE SEQUENCE</scope>
    <source>
        <strain evidence="4">PDD-24b-2</strain>
    </source>
</reference>
<accession>A0AA38H7P2</accession>
<evidence type="ECO:0000256" key="2">
    <source>
        <dbReference type="SAM" id="MobiDB-lite"/>
    </source>
</evidence>
<feature type="region of interest" description="Disordered" evidence="2">
    <location>
        <begin position="86"/>
        <end position="119"/>
    </location>
</feature>
<proteinExistence type="predicted"/>
<feature type="region of interest" description="Disordered" evidence="2">
    <location>
        <begin position="1"/>
        <end position="71"/>
    </location>
</feature>
<keyword evidence="1" id="KW-0378">Hydrolase</keyword>
<feature type="compositionally biased region" description="Low complexity" evidence="2">
    <location>
        <begin position="46"/>
        <end position="57"/>
    </location>
</feature>
<dbReference type="EMBL" id="JAKWFO010000005">
    <property type="protein sequence ID" value="KAI9635920.1"/>
    <property type="molecule type" value="Genomic_DNA"/>
</dbReference>
<dbReference type="Proteomes" id="UP001164286">
    <property type="component" value="Unassembled WGS sequence"/>
</dbReference>
<dbReference type="CDD" id="cd00593">
    <property type="entry name" value="RIBOc"/>
    <property type="match status" value="1"/>
</dbReference>
<dbReference type="SUPFAM" id="SSF54768">
    <property type="entry name" value="dsRNA-binding domain-like"/>
    <property type="match status" value="1"/>
</dbReference>
<evidence type="ECO:0000259" key="3">
    <source>
        <dbReference type="PROSITE" id="PS50142"/>
    </source>
</evidence>
<keyword evidence="5" id="KW-1185">Reference proteome</keyword>
<dbReference type="GeneID" id="77728724"/>
<dbReference type="Gene3D" id="1.10.1520.10">
    <property type="entry name" value="Ribonuclease III domain"/>
    <property type="match status" value="1"/>
</dbReference>
<dbReference type="RefSeq" id="XP_052945697.1">
    <property type="nucleotide sequence ID" value="XM_053089519.1"/>
</dbReference>
<gene>
    <name evidence="4" type="ORF">MKK02DRAFT_36915</name>
</gene>
<dbReference type="SUPFAM" id="SSF69065">
    <property type="entry name" value="RNase III domain-like"/>
    <property type="match status" value="1"/>
</dbReference>
<name>A0AA38H7P2_9TREE</name>
<dbReference type="PANTHER" id="PTHR14950">
    <property type="entry name" value="DICER-RELATED"/>
    <property type="match status" value="1"/>
</dbReference>
<dbReference type="InterPro" id="IPR036389">
    <property type="entry name" value="RNase_III_sf"/>
</dbReference>
<feature type="domain" description="RNase III" evidence="3">
    <location>
        <begin position="177"/>
        <end position="301"/>
    </location>
</feature>
<dbReference type="GO" id="GO:0006396">
    <property type="term" value="P:RNA processing"/>
    <property type="evidence" value="ECO:0007669"/>
    <property type="project" value="InterPro"/>
</dbReference>
<dbReference type="PANTHER" id="PTHR14950:SF37">
    <property type="entry name" value="ENDORIBONUCLEASE DICER"/>
    <property type="match status" value="1"/>
</dbReference>
<dbReference type="PROSITE" id="PS50142">
    <property type="entry name" value="RNASE_3_2"/>
    <property type="match status" value="1"/>
</dbReference>
<organism evidence="4 5">
    <name type="scientific">Dioszegia hungarica</name>
    <dbReference type="NCBI Taxonomy" id="4972"/>
    <lineage>
        <taxon>Eukaryota</taxon>
        <taxon>Fungi</taxon>
        <taxon>Dikarya</taxon>
        <taxon>Basidiomycota</taxon>
        <taxon>Agaricomycotina</taxon>
        <taxon>Tremellomycetes</taxon>
        <taxon>Tremellales</taxon>
        <taxon>Bulleribasidiaceae</taxon>
        <taxon>Dioszegia</taxon>
    </lineage>
</organism>
<evidence type="ECO:0000313" key="5">
    <source>
        <dbReference type="Proteomes" id="UP001164286"/>
    </source>
</evidence>
<dbReference type="AlphaFoldDB" id="A0AA38H7P2"/>
<sequence>MSSSKAFALPARPQSLAEQAAESKTKVISGGIRLGGPITLPPAPVALPSSEASSSSSQVTPGGPGGSSPMVIRALTSEPKLALGHDTASSQTALGKRKAPSGTPPRDFTLQPGSTARTDRAASTFSTFSTDTKPLLPIALLPLPLPSKRFKKSASSKAVLIPVEQLPVYPLPPPPPIRDASLAKQVFIHSSCFPKTRSRFEDAAERPTEHYEKLEHVGDSILGMVVTTWLHEVKPGLSCGTASKLKAHLVSNATLSHISGMYNFPQRLQGDPHILPVLRAQTDVRAAMMEAYIAALYFSFPVEQRLGEGLRVIDAWLREMYEPLFDFFYDYMKSEYEQHHLTLSSTLLGGSHIYTEDEIAAIDASSQGMANLLKMYCFRQDRELHFEEERYETHCGILWRLKCTVDGIEVGEATRSGRKVAKNVAAWEACRRLGLVVSAILRCIIRREELTW</sequence>
<evidence type="ECO:0000313" key="4">
    <source>
        <dbReference type="EMBL" id="KAI9635920.1"/>
    </source>
</evidence>